<sequence>MALLHRDIAAALQKVLPPSTARLQPALVRDIWAVSLWLKTTTLLDTILLDEAQARALAAAFDEIKDLRPKDNKLVVLHEPISGQTLVGTTFYLFGLISKAEKRPFCRYLDVSGKEPVLLAINNRPPQVGDLQYQILATFGAGGGGMESFASFILLKLKENQSPQALIPFVGYYLDYPVAYSVGECLTPAIQDVEEEQRSNCLGDVDLTVFSAQWTEDDSLSGYKRAQDASPWHPLFSFSVPTSLLPSLAARPTSVPAGEIQTVEEEIRELVRQRVRSLRLQAPKGKLQQKWSKSVKVEVEVKSGVRLDRVAL</sequence>
<accession>A0A1Y2FWY7</accession>
<dbReference type="EMBL" id="MCGR01000010">
    <property type="protein sequence ID" value="ORY88511.1"/>
    <property type="molecule type" value="Genomic_DNA"/>
</dbReference>
<evidence type="ECO:0000313" key="2">
    <source>
        <dbReference type="Proteomes" id="UP000193467"/>
    </source>
</evidence>
<comment type="caution">
    <text evidence="1">The sequence shown here is derived from an EMBL/GenBank/DDBJ whole genome shotgun (WGS) entry which is preliminary data.</text>
</comment>
<dbReference type="PANTHER" id="PTHR31366">
    <property type="entry name" value="UPF0739 PROTEIN C1ORF74"/>
    <property type="match status" value="1"/>
</dbReference>
<dbReference type="Proteomes" id="UP000193467">
    <property type="component" value="Unassembled WGS sequence"/>
</dbReference>
<dbReference type="InterPro" id="IPR027850">
    <property type="entry name" value="DUF4504"/>
</dbReference>
<name>A0A1Y2FWY7_9BASI</name>
<keyword evidence="2" id="KW-1185">Reference proteome</keyword>
<proteinExistence type="predicted"/>
<dbReference type="InParanoid" id="A0A1Y2FWY7"/>
<protein>
    <submittedName>
        <fullName evidence="1">Uncharacterized protein</fullName>
    </submittedName>
</protein>
<dbReference type="Pfam" id="PF14953">
    <property type="entry name" value="DUF4504"/>
    <property type="match status" value="1"/>
</dbReference>
<dbReference type="AlphaFoldDB" id="A0A1Y2FWY7"/>
<evidence type="ECO:0000313" key="1">
    <source>
        <dbReference type="EMBL" id="ORY88511.1"/>
    </source>
</evidence>
<dbReference type="PANTHER" id="PTHR31366:SF2">
    <property type="entry name" value="UPF0739 PROTEIN C1ORF74"/>
    <property type="match status" value="1"/>
</dbReference>
<dbReference type="OrthoDB" id="3267419at2759"/>
<reference evidence="1 2" key="1">
    <citation type="submission" date="2016-07" db="EMBL/GenBank/DDBJ databases">
        <title>Pervasive Adenine N6-methylation of Active Genes in Fungi.</title>
        <authorList>
            <consortium name="DOE Joint Genome Institute"/>
            <person name="Mondo S.J."/>
            <person name="Dannebaum R.O."/>
            <person name="Kuo R.C."/>
            <person name="Labutti K."/>
            <person name="Haridas S."/>
            <person name="Kuo A."/>
            <person name="Salamov A."/>
            <person name="Ahrendt S.R."/>
            <person name="Lipzen A."/>
            <person name="Sullivan W."/>
            <person name="Andreopoulos W.B."/>
            <person name="Clum A."/>
            <person name="Lindquist E."/>
            <person name="Daum C."/>
            <person name="Ramamoorthy G.K."/>
            <person name="Gryganskyi A."/>
            <person name="Culley D."/>
            <person name="Magnuson J.K."/>
            <person name="James T.Y."/>
            <person name="O'Malley M.A."/>
            <person name="Stajich J.E."/>
            <person name="Spatafora J.W."/>
            <person name="Visel A."/>
            <person name="Grigoriev I.V."/>
        </authorList>
    </citation>
    <scope>NUCLEOTIDE SEQUENCE [LARGE SCALE GENOMIC DNA]</scope>
    <source>
        <strain evidence="1 2">62-1032</strain>
    </source>
</reference>
<gene>
    <name evidence="1" type="ORF">BCR35DRAFT_351017</name>
</gene>
<organism evidence="1 2">
    <name type="scientific">Leucosporidium creatinivorum</name>
    <dbReference type="NCBI Taxonomy" id="106004"/>
    <lineage>
        <taxon>Eukaryota</taxon>
        <taxon>Fungi</taxon>
        <taxon>Dikarya</taxon>
        <taxon>Basidiomycota</taxon>
        <taxon>Pucciniomycotina</taxon>
        <taxon>Microbotryomycetes</taxon>
        <taxon>Leucosporidiales</taxon>
        <taxon>Leucosporidium</taxon>
    </lineage>
</organism>